<feature type="transmembrane region" description="Helical" evidence="1">
    <location>
        <begin position="180"/>
        <end position="202"/>
    </location>
</feature>
<feature type="transmembrane region" description="Helical" evidence="1">
    <location>
        <begin position="209"/>
        <end position="230"/>
    </location>
</feature>
<reference evidence="2" key="1">
    <citation type="submission" date="2022-10" db="EMBL/GenBank/DDBJ databases">
        <title>The complete genomes of actinobacterial strains from the NBC collection.</title>
        <authorList>
            <person name="Joergensen T.S."/>
            <person name="Alvarez Arevalo M."/>
            <person name="Sterndorff E.B."/>
            <person name="Faurdal D."/>
            <person name="Vuksanovic O."/>
            <person name="Mourched A.-S."/>
            <person name="Charusanti P."/>
            <person name="Shaw S."/>
            <person name="Blin K."/>
            <person name="Weber T."/>
        </authorList>
    </citation>
    <scope>NUCLEOTIDE SEQUENCE</scope>
    <source>
        <strain evidence="2">NBC 00180</strain>
    </source>
</reference>
<feature type="transmembrane region" description="Helical" evidence="1">
    <location>
        <begin position="94"/>
        <end position="116"/>
    </location>
</feature>
<keyword evidence="1" id="KW-0812">Transmembrane</keyword>
<feature type="transmembrane region" description="Helical" evidence="1">
    <location>
        <begin position="286"/>
        <end position="309"/>
    </location>
</feature>
<evidence type="ECO:0000256" key="1">
    <source>
        <dbReference type="SAM" id="Phobius"/>
    </source>
</evidence>
<proteinExistence type="predicted"/>
<dbReference type="AlphaFoldDB" id="A0AAU1I1W0"/>
<keyword evidence="1" id="KW-0472">Membrane</keyword>
<feature type="transmembrane region" description="Helical" evidence="1">
    <location>
        <begin position="34"/>
        <end position="54"/>
    </location>
</feature>
<evidence type="ECO:0000313" key="2">
    <source>
        <dbReference type="EMBL" id="WTP87711.1"/>
    </source>
</evidence>
<sequence>MTTVLTATSAPADRTPRGPRGLLWTVLRVHRTALVFWALALLGATTVLIWMYVIADEARKGNVPCMTPARDGFPGCASIESITVDDVYAGWIELVATSLTYAILPVAGWAGGALIGRELESGTARLAWTQSVTPTRWLAAKLAVPAVLLTIGTGGLVLLNNWARGDGDPDLVGDWYNADAFIGTGPTTVGYTLAGLALGALAGLLLRRALAGAGVGFLAALVLCGVLERFREDLWPAVTRSQAGEFELPRSTWQLGWDTTWGRHPGEGEPLATSATFHPRSHYWPIQYVETGILLAVAAAATLAAFWLLRRRTP</sequence>
<evidence type="ECO:0008006" key="3">
    <source>
        <dbReference type="Google" id="ProtNLM"/>
    </source>
</evidence>
<feature type="transmembrane region" description="Helical" evidence="1">
    <location>
        <begin position="137"/>
        <end position="160"/>
    </location>
</feature>
<dbReference type="EMBL" id="CP108140">
    <property type="protein sequence ID" value="WTP87711.1"/>
    <property type="molecule type" value="Genomic_DNA"/>
</dbReference>
<keyword evidence="1" id="KW-1133">Transmembrane helix</keyword>
<name>A0AAU1I1W0_9ACTN</name>
<accession>A0AAU1I1W0</accession>
<gene>
    <name evidence="2" type="ORF">OG477_21155</name>
</gene>
<protein>
    <recommendedName>
        <fullName evidence="3">ABC transporter permease</fullName>
    </recommendedName>
</protein>
<organism evidence="2">
    <name type="scientific">Streptomyces sp. NBC_00180</name>
    <dbReference type="NCBI Taxonomy" id="2903632"/>
    <lineage>
        <taxon>Bacteria</taxon>
        <taxon>Bacillati</taxon>
        <taxon>Actinomycetota</taxon>
        <taxon>Actinomycetes</taxon>
        <taxon>Kitasatosporales</taxon>
        <taxon>Streptomycetaceae</taxon>
        <taxon>Streptomyces</taxon>
    </lineage>
</organism>